<accession>A0AAN4YUG0</accession>
<comment type="caution">
    <text evidence="1">The sequence shown here is derived from an EMBL/GenBank/DDBJ whole genome shotgun (WGS) entry which is preliminary data.</text>
</comment>
<proteinExistence type="predicted"/>
<dbReference type="AlphaFoldDB" id="A0AAN4YUG0"/>
<evidence type="ECO:0000313" key="2">
    <source>
        <dbReference type="Proteomes" id="UP001165205"/>
    </source>
</evidence>
<sequence length="148" mass="16963">MSRRPIITWCPPSGRLKEKLNPRMINIRKVQLKEAPIVLRSPQEVIPRNSPTSTTWIVIQALWGRKVGISTFSGDMPLLGATVFIHPFVCIHDRKIQPTAKQCMIWICPHPLLQPVPRIQQSKPIFYRKVTLQISHTTTVNHQTSIKC</sequence>
<name>A0AAN4YUG0_ASPOZ</name>
<reference evidence="1" key="1">
    <citation type="submission" date="2023-04" db="EMBL/GenBank/DDBJ databases">
        <title>Aspergillus oryzae NBRC 4228.</title>
        <authorList>
            <person name="Ichikawa N."/>
            <person name="Sato H."/>
            <person name="Tonouchi N."/>
        </authorList>
    </citation>
    <scope>NUCLEOTIDE SEQUENCE</scope>
    <source>
        <strain evidence="1">NBRC 4228</strain>
    </source>
</reference>
<dbReference type="EMBL" id="BSYA01000136">
    <property type="protein sequence ID" value="GMG34282.1"/>
    <property type="molecule type" value="Genomic_DNA"/>
</dbReference>
<dbReference type="Proteomes" id="UP001165205">
    <property type="component" value="Unassembled WGS sequence"/>
</dbReference>
<gene>
    <name evidence="1" type="ORF">Aory04_000965900</name>
</gene>
<evidence type="ECO:0000313" key="1">
    <source>
        <dbReference type="EMBL" id="GMG34282.1"/>
    </source>
</evidence>
<protein>
    <submittedName>
        <fullName evidence="1">Unnamed protein product</fullName>
    </submittedName>
</protein>
<organism evidence="1 2">
    <name type="scientific">Aspergillus oryzae</name>
    <name type="common">Yellow koji mold</name>
    <dbReference type="NCBI Taxonomy" id="5062"/>
    <lineage>
        <taxon>Eukaryota</taxon>
        <taxon>Fungi</taxon>
        <taxon>Dikarya</taxon>
        <taxon>Ascomycota</taxon>
        <taxon>Pezizomycotina</taxon>
        <taxon>Eurotiomycetes</taxon>
        <taxon>Eurotiomycetidae</taxon>
        <taxon>Eurotiales</taxon>
        <taxon>Aspergillaceae</taxon>
        <taxon>Aspergillus</taxon>
        <taxon>Aspergillus subgen. Circumdati</taxon>
    </lineage>
</organism>